<name>A0A4D5S146_IXOSC</name>
<keyword evidence="1" id="KW-0732">Signal</keyword>
<dbReference type="EMBL" id="GHJT01009257">
    <property type="protein sequence ID" value="MOY43228.1"/>
    <property type="molecule type" value="Transcribed_RNA"/>
</dbReference>
<evidence type="ECO:0000313" key="2">
    <source>
        <dbReference type="EMBL" id="MOY43228.1"/>
    </source>
</evidence>
<feature type="signal peptide" evidence="1">
    <location>
        <begin position="1"/>
        <end position="19"/>
    </location>
</feature>
<accession>A0A4D5S146</accession>
<proteinExistence type="predicted"/>
<reference evidence="2" key="1">
    <citation type="submission" date="2019-04" db="EMBL/GenBank/DDBJ databases">
        <title>An insight into the mialome of Ixodes scapularis.</title>
        <authorList>
            <person name="Ribeiro J.M."/>
            <person name="Mather T.N."/>
            <person name="Karim S."/>
        </authorList>
    </citation>
    <scope>NUCLEOTIDE SEQUENCE</scope>
</reference>
<feature type="chain" id="PRO_5020029525" evidence="1">
    <location>
        <begin position="20"/>
        <end position="103"/>
    </location>
</feature>
<dbReference type="AlphaFoldDB" id="A0A4D5S146"/>
<organism evidence="2">
    <name type="scientific">Ixodes scapularis</name>
    <name type="common">Black-legged tick</name>
    <name type="synonym">Deer tick</name>
    <dbReference type="NCBI Taxonomy" id="6945"/>
    <lineage>
        <taxon>Eukaryota</taxon>
        <taxon>Metazoa</taxon>
        <taxon>Ecdysozoa</taxon>
        <taxon>Arthropoda</taxon>
        <taxon>Chelicerata</taxon>
        <taxon>Arachnida</taxon>
        <taxon>Acari</taxon>
        <taxon>Parasitiformes</taxon>
        <taxon>Ixodida</taxon>
        <taxon>Ixodoidea</taxon>
        <taxon>Ixodidae</taxon>
        <taxon>Ixodinae</taxon>
        <taxon>Ixodes</taxon>
    </lineage>
</organism>
<evidence type="ECO:0000256" key="1">
    <source>
        <dbReference type="SAM" id="SignalP"/>
    </source>
</evidence>
<sequence length="103" mass="11168">MFQLVWLTMKMLADLFSSGLNLKASIARGCLASPQRLLRPNDVAMLKIGSYGTPCPSVLCCSPSQDVSSGDPFTQYLRYTCIQTVPATRGVASQATFEAVMSR</sequence>
<protein>
    <submittedName>
        <fullName evidence="2">Putative secreted protein</fullName>
    </submittedName>
</protein>